<reference evidence="2 3" key="1">
    <citation type="journal article" date="2016" name="Mol. Biol. Evol.">
        <title>Comparative Genomics of Early-Diverging Mushroom-Forming Fungi Provides Insights into the Origins of Lignocellulose Decay Capabilities.</title>
        <authorList>
            <person name="Nagy L.G."/>
            <person name="Riley R."/>
            <person name="Tritt A."/>
            <person name="Adam C."/>
            <person name="Daum C."/>
            <person name="Floudas D."/>
            <person name="Sun H."/>
            <person name="Yadav J.S."/>
            <person name="Pangilinan J."/>
            <person name="Larsson K.H."/>
            <person name="Matsuura K."/>
            <person name="Barry K."/>
            <person name="Labutti K."/>
            <person name="Kuo R."/>
            <person name="Ohm R.A."/>
            <person name="Bhattacharya S.S."/>
            <person name="Shirouzu T."/>
            <person name="Yoshinaga Y."/>
            <person name="Martin F.M."/>
            <person name="Grigoriev I.V."/>
            <person name="Hibbett D.S."/>
        </authorList>
    </citation>
    <scope>NUCLEOTIDE SEQUENCE [LARGE SCALE GENOMIC DNA]</scope>
    <source>
        <strain evidence="2 3">93-53</strain>
    </source>
</reference>
<feature type="region of interest" description="Disordered" evidence="1">
    <location>
        <begin position="231"/>
        <end position="281"/>
    </location>
</feature>
<feature type="region of interest" description="Disordered" evidence="1">
    <location>
        <begin position="479"/>
        <end position="528"/>
    </location>
</feature>
<feature type="compositionally biased region" description="Polar residues" evidence="1">
    <location>
        <begin position="442"/>
        <end position="458"/>
    </location>
</feature>
<sequence>MPSSASSRYARTTNSTSPPHSTASYVTGGQQRLNVVTRLAIEGKSKKGWDGASIKMYLKISLPLDNITPGATIALFPEENLKILDSQVHPLDSNSVPYNFSSATSPLLHKAARALNLAARLSTPYVPPSASESMSGSSAGLPSLDGSYTGHILVSGYQVSYVLPKEFPRRDADNRGRRGANMMHFMAAIDIWVPFLSRPPHAPYLLSIPVPRCLSNQIKLRLFPPGPSASSSLASLSSADEDGGWELTSDPHVTRSPSARMSRSQTYSNFADDESSDTSASAGFAEGYGVRGSFPSTERIRIRWASPAKPNQLPEATDGRRRVGVKEVRAEMTCLVIGTRKPSRRSRGAEGVLMQLEYTGTCKGVWFPGVATMLGMDAALEAEDCDITWVPGREPKWTVTGDTGFTGFAVGSPVRTLSRESSEDYPPPVKVQPATPDRQANGDASNTTPTMRNPMPYTSSVSLLRAPLPAQNVADFSFEGSPVSTPTNTVSSLASLPQPSPERKGKRRSSSIGSRYADTDTDVDMDVDVRPPRIPITLHLNMNELLPPSKNVFTFSISGTVLVTPRSPPMTPDSRKSSPVRSHHYLSDSELEPEPIAVPRFRIFYADRETISTMVRNEADDTTVLVYGTSTDRRRDMSLKTRLTKGNQVACGVDVAHIVLRPSALAGYDDLSSEDSEDVSHNRSRSSHGGNASRLRESSMMSSSRLKPPRDGPLMIPSVNVTITPLLGEGTAFTNGYAVHVCLPAPSDADSEWLEFGLALPNSDPSSSMSSDSTIRSIDATSGPPRVEIASASVEGVPVRFQTSAVMKQTASLTGVGLPFEEASGKEWISWVSVHVGRVGGGKVEIIYLVKGKEQEPNPEDEKAKRKGKQKEQDVVPLDILLPSFALPVGRLQVDIQVREDFEIASLRTNLMHRQSAPHGQMLLNYAMDEYFYPRLVLSVIPVAPNESRKLSMSARTWKAMQVSVYFVVVMIVFSLVTDLRRTTAELHAVRQSAANQATVTVSVPVVTNSHGSLGDPTVLTPETVTVTATATATTLTTVVTSQKFSPGHDIPASSEDTIPSGSDDEFTRLTPVDAAYPSADSIISDDQNERDALTPTHQPHSFWNLPVKITKFNLSDSQMAKNAWTTVNVVLNGVGAFWKIFQSVLHYPV</sequence>
<dbReference type="STRING" id="1314785.A0A165C740"/>
<protein>
    <submittedName>
        <fullName evidence="2">Uncharacterized protein</fullName>
    </submittedName>
</protein>
<organism evidence="2 3">
    <name type="scientific">Laetiporus sulphureus 93-53</name>
    <dbReference type="NCBI Taxonomy" id="1314785"/>
    <lineage>
        <taxon>Eukaryota</taxon>
        <taxon>Fungi</taxon>
        <taxon>Dikarya</taxon>
        <taxon>Basidiomycota</taxon>
        <taxon>Agaricomycotina</taxon>
        <taxon>Agaricomycetes</taxon>
        <taxon>Polyporales</taxon>
        <taxon>Laetiporus</taxon>
    </lineage>
</organism>
<dbReference type="Proteomes" id="UP000076871">
    <property type="component" value="Unassembled WGS sequence"/>
</dbReference>
<dbReference type="EMBL" id="KV427653">
    <property type="protein sequence ID" value="KZT02313.1"/>
    <property type="molecule type" value="Genomic_DNA"/>
</dbReference>
<evidence type="ECO:0000313" key="2">
    <source>
        <dbReference type="EMBL" id="KZT02313.1"/>
    </source>
</evidence>
<dbReference type="RefSeq" id="XP_040760053.1">
    <property type="nucleotide sequence ID" value="XM_040909809.1"/>
</dbReference>
<dbReference type="GeneID" id="63826838"/>
<feature type="compositionally biased region" description="Polar residues" evidence="1">
    <location>
        <begin position="255"/>
        <end position="269"/>
    </location>
</feature>
<evidence type="ECO:0000256" key="1">
    <source>
        <dbReference type="SAM" id="MobiDB-lite"/>
    </source>
</evidence>
<feature type="region of interest" description="Disordered" evidence="1">
    <location>
        <begin position="670"/>
        <end position="714"/>
    </location>
</feature>
<dbReference type="InParanoid" id="A0A165C740"/>
<feature type="region of interest" description="Disordered" evidence="1">
    <location>
        <begin position="415"/>
        <end position="458"/>
    </location>
</feature>
<gene>
    <name evidence="2" type="ORF">LAESUDRAFT_730297</name>
</gene>
<accession>A0A165C740</accession>
<keyword evidence="3" id="KW-1185">Reference proteome</keyword>
<feature type="region of interest" description="Disordered" evidence="1">
    <location>
        <begin position="564"/>
        <end position="588"/>
    </location>
</feature>
<feature type="region of interest" description="Disordered" evidence="1">
    <location>
        <begin position="1"/>
        <end position="26"/>
    </location>
</feature>
<name>A0A165C740_9APHY</name>
<feature type="compositionally biased region" description="Low complexity" evidence="1">
    <location>
        <begin position="481"/>
        <end position="492"/>
    </location>
</feature>
<evidence type="ECO:0000313" key="3">
    <source>
        <dbReference type="Proteomes" id="UP000076871"/>
    </source>
</evidence>
<proteinExistence type="predicted"/>
<dbReference type="AlphaFoldDB" id="A0A165C740"/>
<dbReference type="OrthoDB" id="3210731at2759"/>